<feature type="compositionally biased region" description="Low complexity" evidence="1">
    <location>
        <begin position="124"/>
        <end position="142"/>
    </location>
</feature>
<sequence length="310" mass="34190">YRLSCRSARSQAYNNGNPKSTTTLYKTHANFSYRYNSESQKILCSEALQTTVDMQFSSALSFIILGLWLQHKPVEANSIGRKLNAVCRLDNCGIWCGPPRPPPCGDGYVPESSSNDYHEPAYVPPDQYEQPPPYDSYNPNDPYEVKPPSGYTPQPPAYSPGYNPPDTSSYYPEPPHQPPPEYSSSQESGCYGDMPFGLENCVCDGAEIGEVAGLAACGRVYNECADVAPFSAQNAVEAVQRVCDTFALDSCISAAQNALVQNPGCAEIIRFGTQKCTPEQAWNIFRESVEQQCEPLCKDCVRHPDSEKPY</sequence>
<feature type="non-terminal residue" evidence="2">
    <location>
        <position position="1"/>
    </location>
</feature>
<evidence type="ECO:0000313" key="2">
    <source>
        <dbReference type="EMBL" id="JAC67247.1"/>
    </source>
</evidence>
<proteinExistence type="predicted"/>
<dbReference type="AlphaFoldDB" id="A0A061R2W7"/>
<feature type="compositionally biased region" description="Pro residues" evidence="1">
    <location>
        <begin position="172"/>
        <end position="181"/>
    </location>
</feature>
<accession>A0A061R2W7</accession>
<feature type="region of interest" description="Disordered" evidence="1">
    <location>
        <begin position="107"/>
        <end position="188"/>
    </location>
</feature>
<reference evidence="2" key="1">
    <citation type="submission" date="2014-05" db="EMBL/GenBank/DDBJ databases">
        <title>The transcriptome of the halophilic microalga Tetraselmis sp. GSL018 isolated from the Great Salt Lake, Utah.</title>
        <authorList>
            <person name="Jinkerson R.E."/>
            <person name="D'Adamo S."/>
            <person name="Posewitz M.C."/>
        </authorList>
    </citation>
    <scope>NUCLEOTIDE SEQUENCE</scope>
    <source>
        <strain evidence="2">GSL018</strain>
    </source>
</reference>
<gene>
    <name evidence="2" type="ORF">TSPGSL018_11621</name>
</gene>
<organism evidence="2">
    <name type="scientific">Tetraselmis sp. GSL018</name>
    <dbReference type="NCBI Taxonomy" id="582737"/>
    <lineage>
        <taxon>Eukaryota</taxon>
        <taxon>Viridiplantae</taxon>
        <taxon>Chlorophyta</taxon>
        <taxon>core chlorophytes</taxon>
        <taxon>Chlorodendrophyceae</taxon>
        <taxon>Chlorodendrales</taxon>
        <taxon>Chlorodendraceae</taxon>
        <taxon>Tetraselmis</taxon>
    </lineage>
</organism>
<protein>
    <submittedName>
        <fullName evidence="2">Uncharacterized protein</fullName>
    </submittedName>
</protein>
<evidence type="ECO:0000256" key="1">
    <source>
        <dbReference type="SAM" id="MobiDB-lite"/>
    </source>
</evidence>
<name>A0A061R2W7_9CHLO</name>
<dbReference type="EMBL" id="GBEZ01019290">
    <property type="protein sequence ID" value="JAC67247.1"/>
    <property type="molecule type" value="Transcribed_RNA"/>
</dbReference>